<evidence type="ECO:0000256" key="3">
    <source>
        <dbReference type="ARBA" id="ARBA00022679"/>
    </source>
</evidence>
<evidence type="ECO:0000256" key="1">
    <source>
        <dbReference type="ARBA" id="ARBA00003531"/>
    </source>
</evidence>
<evidence type="ECO:0000256" key="4">
    <source>
        <dbReference type="ARBA" id="ARBA00022777"/>
    </source>
</evidence>
<feature type="domain" description="Guanylate kinase-like" evidence="6">
    <location>
        <begin position="4"/>
        <end position="177"/>
    </location>
</feature>
<dbReference type="InterPro" id="IPR008144">
    <property type="entry name" value="Guanylate_kin-like_dom"/>
</dbReference>
<evidence type="ECO:0000313" key="8">
    <source>
        <dbReference type="Proteomes" id="UP000184128"/>
    </source>
</evidence>
<dbReference type="PRINTS" id="PR01100">
    <property type="entry name" value="SHIKIMTKNASE"/>
</dbReference>
<dbReference type="PROSITE" id="PS00856">
    <property type="entry name" value="GUANYLATE_KINASE_1"/>
    <property type="match status" value="1"/>
</dbReference>
<comment type="similarity">
    <text evidence="2">Belongs to the guanylate kinase family.</text>
</comment>
<organism evidence="7 8">
    <name type="scientific">Atopostipes suicloacalis DSM 15692</name>
    <dbReference type="NCBI Taxonomy" id="1121025"/>
    <lineage>
        <taxon>Bacteria</taxon>
        <taxon>Bacillati</taxon>
        <taxon>Bacillota</taxon>
        <taxon>Bacilli</taxon>
        <taxon>Lactobacillales</taxon>
        <taxon>Carnobacteriaceae</taxon>
        <taxon>Atopostipes</taxon>
    </lineage>
</organism>
<dbReference type="GO" id="GO:0005829">
    <property type="term" value="C:cytosol"/>
    <property type="evidence" value="ECO:0007669"/>
    <property type="project" value="TreeGrafter"/>
</dbReference>
<protein>
    <submittedName>
        <fullName evidence="7">Guanylate kinase</fullName>
    </submittedName>
</protein>
<dbReference type="PANTHER" id="PTHR23117">
    <property type="entry name" value="GUANYLATE KINASE-RELATED"/>
    <property type="match status" value="1"/>
</dbReference>
<evidence type="ECO:0000256" key="5">
    <source>
        <dbReference type="ARBA" id="ARBA00048594"/>
    </source>
</evidence>
<comment type="catalytic activity">
    <reaction evidence="5">
        <text>GMP + ATP = GDP + ADP</text>
        <dbReference type="Rhea" id="RHEA:20780"/>
        <dbReference type="ChEBI" id="CHEBI:30616"/>
        <dbReference type="ChEBI" id="CHEBI:58115"/>
        <dbReference type="ChEBI" id="CHEBI:58189"/>
        <dbReference type="ChEBI" id="CHEBI:456216"/>
        <dbReference type="EC" id="2.7.4.8"/>
    </reaction>
</comment>
<dbReference type="RefSeq" id="WP_073296747.1">
    <property type="nucleotide sequence ID" value="NZ_FQUF01000010.1"/>
</dbReference>
<sequence>MAGKTIIVLVGPSGSGKTSIGEVLSKHGIHRLTTTTTRKPRPGEIEGIDYYFRDFDEMKIEYFIEQTVYNNNRYGLTKAEVKNKLEKYDYVHVSLDRNGAKAIKKAFPKEVFIVFVQISEEEMVRRMKLRGDSQEEIDERITFSQRTNELVPPPYTDLIVENIEINTVAQDIIEHVTKNTFSH</sequence>
<dbReference type="PANTHER" id="PTHR23117:SF13">
    <property type="entry name" value="GUANYLATE KINASE"/>
    <property type="match status" value="1"/>
</dbReference>
<dbReference type="InterPro" id="IPR027417">
    <property type="entry name" value="P-loop_NTPase"/>
</dbReference>
<dbReference type="AlphaFoldDB" id="A0A1M4V214"/>
<dbReference type="Proteomes" id="UP000184128">
    <property type="component" value="Unassembled WGS sequence"/>
</dbReference>
<dbReference type="OrthoDB" id="1033810at2"/>
<dbReference type="InterPro" id="IPR020590">
    <property type="entry name" value="Guanylate_kinase_CS"/>
</dbReference>
<comment type="function">
    <text evidence="1">Essential for recycling GMP and indirectly, cGMP.</text>
</comment>
<dbReference type="InterPro" id="IPR008145">
    <property type="entry name" value="GK/Ca_channel_bsu"/>
</dbReference>
<dbReference type="PROSITE" id="PS50052">
    <property type="entry name" value="GUANYLATE_KINASE_2"/>
    <property type="match status" value="1"/>
</dbReference>
<dbReference type="Gene3D" id="3.40.50.300">
    <property type="entry name" value="P-loop containing nucleotide triphosphate hydrolases"/>
    <property type="match status" value="1"/>
</dbReference>
<evidence type="ECO:0000313" key="7">
    <source>
        <dbReference type="EMBL" id="SHE62927.1"/>
    </source>
</evidence>
<gene>
    <name evidence="7" type="ORF">SAMN02745249_00801</name>
</gene>
<keyword evidence="4 7" id="KW-0418">Kinase</keyword>
<dbReference type="SMART" id="SM00072">
    <property type="entry name" value="GuKc"/>
    <property type="match status" value="1"/>
</dbReference>
<dbReference type="STRING" id="1121025.SAMN02745249_00801"/>
<evidence type="ECO:0000259" key="6">
    <source>
        <dbReference type="PROSITE" id="PS50052"/>
    </source>
</evidence>
<evidence type="ECO:0000256" key="2">
    <source>
        <dbReference type="ARBA" id="ARBA00005790"/>
    </source>
</evidence>
<dbReference type="EMBL" id="FQUF01000010">
    <property type="protein sequence ID" value="SHE62927.1"/>
    <property type="molecule type" value="Genomic_DNA"/>
</dbReference>
<keyword evidence="3" id="KW-0808">Transferase</keyword>
<reference evidence="8" key="1">
    <citation type="submission" date="2016-11" db="EMBL/GenBank/DDBJ databases">
        <authorList>
            <person name="Varghese N."/>
            <person name="Submissions S."/>
        </authorList>
    </citation>
    <scope>NUCLEOTIDE SEQUENCE [LARGE SCALE GENOMIC DNA]</scope>
    <source>
        <strain evidence="8">DSM 15692</strain>
    </source>
</reference>
<keyword evidence="8" id="KW-1185">Reference proteome</keyword>
<name>A0A1M4V214_9LACT</name>
<dbReference type="SUPFAM" id="SSF52540">
    <property type="entry name" value="P-loop containing nucleoside triphosphate hydrolases"/>
    <property type="match status" value="1"/>
</dbReference>
<proteinExistence type="inferred from homology"/>
<dbReference type="Pfam" id="PF00625">
    <property type="entry name" value="Guanylate_kin"/>
    <property type="match status" value="1"/>
</dbReference>
<accession>A0A1M4V214</accession>
<dbReference type="GO" id="GO:0004385">
    <property type="term" value="F:GMP kinase activity"/>
    <property type="evidence" value="ECO:0007669"/>
    <property type="project" value="UniProtKB-EC"/>
</dbReference>